<evidence type="ECO:0000256" key="3">
    <source>
        <dbReference type="ARBA" id="ARBA00022771"/>
    </source>
</evidence>
<evidence type="ECO:0000259" key="11">
    <source>
        <dbReference type="PROSITE" id="PS50014"/>
    </source>
</evidence>
<dbReference type="InterPro" id="IPR036427">
    <property type="entry name" value="Bromodomain-like_sf"/>
</dbReference>
<keyword evidence="14" id="KW-1185">Reference proteome</keyword>
<reference evidence="13" key="1">
    <citation type="submission" date="2021-12" db="EMBL/GenBank/DDBJ databases">
        <title>Prjna785345.</title>
        <authorList>
            <person name="Rujirawat T."/>
            <person name="Krajaejun T."/>
        </authorList>
    </citation>
    <scope>NUCLEOTIDE SEQUENCE</scope>
    <source>
        <strain evidence="13">Pi057C3</strain>
    </source>
</reference>
<evidence type="ECO:0000256" key="10">
    <source>
        <dbReference type="SAM" id="MobiDB-lite"/>
    </source>
</evidence>
<feature type="domain" description="Bromo" evidence="11">
    <location>
        <begin position="512"/>
        <end position="583"/>
    </location>
</feature>
<protein>
    <recommendedName>
        <fullName evidence="15">Bromo domain-containing protein</fullName>
    </recommendedName>
</protein>
<dbReference type="Gene3D" id="1.20.920.10">
    <property type="entry name" value="Bromodomain-like"/>
    <property type="match status" value="1"/>
</dbReference>
<dbReference type="InterPro" id="IPR019787">
    <property type="entry name" value="Znf_PHD-finger"/>
</dbReference>
<dbReference type="PROSITE" id="PS00633">
    <property type="entry name" value="BROMODOMAIN_1"/>
    <property type="match status" value="1"/>
</dbReference>
<gene>
    <name evidence="13" type="ORF">P43SY_002920</name>
</gene>
<dbReference type="PANTHER" id="PTHR45915">
    <property type="entry name" value="TRANSCRIPTION INTERMEDIARY FACTOR"/>
    <property type="match status" value="1"/>
</dbReference>
<feature type="domain" description="PHD-type" evidence="12">
    <location>
        <begin position="616"/>
        <end position="666"/>
    </location>
</feature>
<dbReference type="GO" id="GO:0005634">
    <property type="term" value="C:nucleus"/>
    <property type="evidence" value="ECO:0007669"/>
    <property type="project" value="UniProtKB-SubCell"/>
</dbReference>
<evidence type="ECO:0008006" key="15">
    <source>
        <dbReference type="Google" id="ProtNLM"/>
    </source>
</evidence>
<keyword evidence="4" id="KW-0862">Zinc</keyword>
<dbReference type="Proteomes" id="UP001209570">
    <property type="component" value="Unassembled WGS sequence"/>
</dbReference>
<evidence type="ECO:0000313" key="14">
    <source>
        <dbReference type="Proteomes" id="UP001209570"/>
    </source>
</evidence>
<feature type="region of interest" description="Disordered" evidence="10">
    <location>
        <begin position="287"/>
        <end position="309"/>
    </location>
</feature>
<keyword evidence="5" id="KW-0175">Coiled coil</keyword>
<feature type="compositionally biased region" description="Low complexity" evidence="10">
    <location>
        <begin position="86"/>
        <end position="97"/>
    </location>
</feature>
<comment type="subcellular location">
    <subcellularLocation>
        <location evidence="1">Nucleus</location>
    </subcellularLocation>
</comment>
<organism evidence="13 14">
    <name type="scientific">Pythium insidiosum</name>
    <name type="common">Pythiosis disease agent</name>
    <dbReference type="NCBI Taxonomy" id="114742"/>
    <lineage>
        <taxon>Eukaryota</taxon>
        <taxon>Sar</taxon>
        <taxon>Stramenopiles</taxon>
        <taxon>Oomycota</taxon>
        <taxon>Peronosporomycetes</taxon>
        <taxon>Pythiales</taxon>
        <taxon>Pythiaceae</taxon>
        <taxon>Pythium</taxon>
    </lineage>
</organism>
<dbReference type="CDD" id="cd04369">
    <property type="entry name" value="Bromodomain"/>
    <property type="match status" value="1"/>
</dbReference>
<sequence length="670" mass="76505">MAARNDDSPSRRMSALLVATARTYSSGDDDEEEDDDDSARGVHQARERQERRVEREDPDSSADDSSRRARAQTHDASSGAEDDASLSDASAMDTASDTHGSETATVERALSPMLSTASASPYPSPTNRARADLVQSQSIDDMPLSLQSLQSIATHRGLTLLDGWKERPTDGRLVAPDGRVIKSLRDAFRVVVHTATGRIPREDMYFVAILRRHLAELAMPFRDGPITVTAFGRVHPKEMFYSPKKLFPIGYEALANAREDAKEAQRKEIEDRKNAVIEAKLEVARQKEARKEAQRREKEEERRMREEEKEMRKFLKEEEKRRRAEEKEQLMQRRIEELRERRKLREQQKSILENGTSGVELTAKFIIDGVERELSDEVLEYLEQKAIAEQKGEGEMEKYISSITYFGRKYALVADPKKLPFVANLSAGAMLLGTELIKDLVEVAQEKPLNVLRRRKIMRQLKALTSLTEQQLLQWQKAFQLQQQHDVDDDHQRNGPDATLRARLEFIMDTLLKNELAAPFAAPVDGRLVQGYFDIIKQPMDLGTIKSRLSRGYYDQRPELVVHDVNLVWTNCFTFNRVDSEISRSANRLRSIFSRLFEHWISEQAANTPVSALPSEEQCRRCAQTHASDRMLLCDSCDAAYHLFCLEPPLEEIPAGNWYCPRCPIQRVSM</sequence>
<feature type="compositionally biased region" description="Basic and acidic residues" evidence="10">
    <location>
        <begin position="38"/>
        <end position="55"/>
    </location>
</feature>
<dbReference type="InterPro" id="IPR001965">
    <property type="entry name" value="Znf_PHD"/>
</dbReference>
<dbReference type="GO" id="GO:0008270">
    <property type="term" value="F:zinc ion binding"/>
    <property type="evidence" value="ECO:0007669"/>
    <property type="project" value="UniProtKB-KW"/>
</dbReference>
<evidence type="ECO:0000256" key="8">
    <source>
        <dbReference type="PROSITE-ProRule" id="PRU00035"/>
    </source>
</evidence>
<name>A0AAD5LL07_PYTIN</name>
<comment type="caution">
    <text evidence="13">The sequence shown here is derived from an EMBL/GenBank/DDBJ whole genome shotgun (WGS) entry which is preliminary data.</text>
</comment>
<evidence type="ECO:0000256" key="2">
    <source>
        <dbReference type="ARBA" id="ARBA00022723"/>
    </source>
</evidence>
<evidence type="ECO:0000256" key="5">
    <source>
        <dbReference type="ARBA" id="ARBA00023054"/>
    </source>
</evidence>
<dbReference type="PROSITE" id="PS50016">
    <property type="entry name" value="ZF_PHD_2"/>
    <property type="match status" value="1"/>
</dbReference>
<evidence type="ECO:0000256" key="7">
    <source>
        <dbReference type="ARBA" id="ARBA00023242"/>
    </source>
</evidence>
<evidence type="ECO:0000313" key="13">
    <source>
        <dbReference type="EMBL" id="KAJ0402296.1"/>
    </source>
</evidence>
<dbReference type="SMART" id="SM00297">
    <property type="entry name" value="BROMO"/>
    <property type="match status" value="1"/>
</dbReference>
<dbReference type="CDD" id="cd15543">
    <property type="entry name" value="PHD_RSF1"/>
    <property type="match status" value="1"/>
</dbReference>
<dbReference type="EMBL" id="JAKCXM010000106">
    <property type="protein sequence ID" value="KAJ0402296.1"/>
    <property type="molecule type" value="Genomic_DNA"/>
</dbReference>
<dbReference type="SUPFAM" id="SSF57903">
    <property type="entry name" value="FYVE/PHD zinc finger"/>
    <property type="match status" value="1"/>
</dbReference>
<evidence type="ECO:0000259" key="12">
    <source>
        <dbReference type="PROSITE" id="PS50016"/>
    </source>
</evidence>
<proteinExistence type="predicted"/>
<feature type="compositionally biased region" description="Acidic residues" evidence="10">
    <location>
        <begin position="27"/>
        <end position="37"/>
    </location>
</feature>
<evidence type="ECO:0000256" key="6">
    <source>
        <dbReference type="ARBA" id="ARBA00023117"/>
    </source>
</evidence>
<evidence type="ECO:0000256" key="9">
    <source>
        <dbReference type="PROSITE-ProRule" id="PRU00146"/>
    </source>
</evidence>
<feature type="compositionally biased region" description="Basic and acidic residues" evidence="10">
    <location>
        <begin position="1"/>
        <end position="10"/>
    </location>
</feature>
<evidence type="ECO:0000256" key="4">
    <source>
        <dbReference type="ARBA" id="ARBA00022833"/>
    </source>
</evidence>
<dbReference type="PRINTS" id="PR00503">
    <property type="entry name" value="BROMODOMAIN"/>
</dbReference>
<evidence type="ECO:0000256" key="1">
    <source>
        <dbReference type="ARBA" id="ARBA00004123"/>
    </source>
</evidence>
<dbReference type="InterPro" id="IPR001487">
    <property type="entry name" value="Bromodomain"/>
</dbReference>
<keyword evidence="3 9" id="KW-0863">Zinc-finger</keyword>
<dbReference type="SMART" id="SM00249">
    <property type="entry name" value="PHD"/>
    <property type="match status" value="1"/>
</dbReference>
<accession>A0AAD5LL07</accession>
<dbReference type="AlphaFoldDB" id="A0AAD5LL07"/>
<keyword evidence="6 8" id="KW-0103">Bromodomain</keyword>
<keyword evidence="2" id="KW-0479">Metal-binding</keyword>
<dbReference type="InterPro" id="IPR018359">
    <property type="entry name" value="Bromodomain_CS"/>
</dbReference>
<dbReference type="PANTHER" id="PTHR45915:SF6">
    <property type="entry name" value="E3 UBIQUITIN-PROTEIN LIGASE TRIM33"/>
    <property type="match status" value="1"/>
</dbReference>
<dbReference type="Pfam" id="PF00439">
    <property type="entry name" value="Bromodomain"/>
    <property type="match status" value="1"/>
</dbReference>
<dbReference type="InterPro" id="IPR011011">
    <property type="entry name" value="Znf_FYVE_PHD"/>
</dbReference>
<dbReference type="InterPro" id="IPR013083">
    <property type="entry name" value="Znf_RING/FYVE/PHD"/>
</dbReference>
<dbReference type="GO" id="GO:0000785">
    <property type="term" value="C:chromatin"/>
    <property type="evidence" value="ECO:0007669"/>
    <property type="project" value="TreeGrafter"/>
</dbReference>
<dbReference type="PROSITE" id="PS01359">
    <property type="entry name" value="ZF_PHD_1"/>
    <property type="match status" value="1"/>
</dbReference>
<dbReference type="InterPro" id="IPR019786">
    <property type="entry name" value="Zinc_finger_PHD-type_CS"/>
</dbReference>
<feature type="region of interest" description="Disordered" evidence="10">
    <location>
        <begin position="1"/>
        <end position="103"/>
    </location>
</feature>
<dbReference type="Pfam" id="PF00628">
    <property type="entry name" value="PHD"/>
    <property type="match status" value="1"/>
</dbReference>
<dbReference type="PROSITE" id="PS50014">
    <property type="entry name" value="BROMODOMAIN_2"/>
    <property type="match status" value="1"/>
</dbReference>
<dbReference type="Gene3D" id="3.30.40.10">
    <property type="entry name" value="Zinc/RING finger domain, C3HC4 (zinc finger)"/>
    <property type="match status" value="1"/>
</dbReference>
<keyword evidence="7" id="KW-0539">Nucleus</keyword>
<dbReference type="SUPFAM" id="SSF47370">
    <property type="entry name" value="Bromodomain"/>
    <property type="match status" value="1"/>
</dbReference>